<keyword evidence="4" id="KW-0472">Membrane</keyword>
<dbReference type="PATRIC" id="fig|1458307.3.peg.1017"/>
<evidence type="ECO:0000313" key="5">
    <source>
        <dbReference type="EMBL" id="AKS45561.1"/>
    </source>
</evidence>
<dbReference type="KEGG" id="otm:OSB_10030"/>
<dbReference type="SUPFAM" id="SSF161084">
    <property type="entry name" value="MAPEG domain-like"/>
    <property type="match status" value="1"/>
</dbReference>
<gene>
    <name evidence="5" type="ORF">OSB_10030</name>
</gene>
<accession>A0A0K0Y3U3</accession>
<comment type="subcellular location">
    <subcellularLocation>
        <location evidence="1">Membrane</location>
    </subcellularLocation>
</comment>
<reference evidence="5 6" key="1">
    <citation type="journal article" date="2015" name="Genome Announc.">
        <title>Closed Genome Sequence of Octadecabacter temperatus SB1, the First Mesophilic Species of the Genus Octadecabacter.</title>
        <authorList>
            <person name="Voget S."/>
            <person name="Billerbeck S."/>
            <person name="Simon M."/>
            <person name="Daniel R."/>
        </authorList>
    </citation>
    <scope>NUCLEOTIDE SEQUENCE [LARGE SCALE GENOMIC DNA]</scope>
    <source>
        <strain evidence="5 6">SB1</strain>
    </source>
</reference>
<dbReference type="STRING" id="1458307.OSB_10030"/>
<protein>
    <submittedName>
        <fullName evidence="5">MAPEG family protein</fullName>
    </submittedName>
</protein>
<dbReference type="InterPro" id="IPR001129">
    <property type="entry name" value="Membr-assoc_MAPEG"/>
</dbReference>
<dbReference type="RefSeq" id="WP_049833941.1">
    <property type="nucleotide sequence ID" value="NZ_CP012160.1"/>
</dbReference>
<keyword evidence="2" id="KW-0812">Transmembrane</keyword>
<name>A0A0K0Y3U3_9RHOB</name>
<keyword evidence="6" id="KW-1185">Reference proteome</keyword>
<dbReference type="Gene3D" id="1.20.120.550">
    <property type="entry name" value="Membrane associated eicosanoid/glutathione metabolism-like domain"/>
    <property type="match status" value="1"/>
</dbReference>
<evidence type="ECO:0000256" key="1">
    <source>
        <dbReference type="ARBA" id="ARBA00004370"/>
    </source>
</evidence>
<organism evidence="5 6">
    <name type="scientific">Octadecabacter temperatus</name>
    <dbReference type="NCBI Taxonomy" id="1458307"/>
    <lineage>
        <taxon>Bacteria</taxon>
        <taxon>Pseudomonadati</taxon>
        <taxon>Pseudomonadota</taxon>
        <taxon>Alphaproteobacteria</taxon>
        <taxon>Rhodobacterales</taxon>
        <taxon>Roseobacteraceae</taxon>
        <taxon>Octadecabacter</taxon>
    </lineage>
</organism>
<evidence type="ECO:0000256" key="2">
    <source>
        <dbReference type="ARBA" id="ARBA00022692"/>
    </source>
</evidence>
<dbReference type="EMBL" id="CP012160">
    <property type="protein sequence ID" value="AKS45561.1"/>
    <property type="molecule type" value="Genomic_DNA"/>
</dbReference>
<dbReference type="Proteomes" id="UP000067444">
    <property type="component" value="Chromosome"/>
</dbReference>
<dbReference type="InterPro" id="IPR023352">
    <property type="entry name" value="MAPEG-like_dom_sf"/>
</dbReference>
<dbReference type="Pfam" id="PF01124">
    <property type="entry name" value="MAPEG"/>
    <property type="match status" value="1"/>
</dbReference>
<sequence length="141" mass="15506">MDFPTELGILTCLMILAASLWIPQIVGQANLKPEDMPDGAPDGFSRIANMHLMPAWIGRAHRAHLNLLEQAFPFAVFVLIIDRLDGFTALTYWTAIAFFWLRIAHAIGMISGLALMPVRPLIFTAGFVCNLIMAHAVFAAA</sequence>
<evidence type="ECO:0000313" key="6">
    <source>
        <dbReference type="Proteomes" id="UP000067444"/>
    </source>
</evidence>
<keyword evidence="3" id="KW-1133">Transmembrane helix</keyword>
<dbReference type="GO" id="GO:0016020">
    <property type="term" value="C:membrane"/>
    <property type="evidence" value="ECO:0007669"/>
    <property type="project" value="UniProtKB-SubCell"/>
</dbReference>
<dbReference type="OrthoDB" id="7743618at2"/>
<evidence type="ECO:0000256" key="3">
    <source>
        <dbReference type="ARBA" id="ARBA00022989"/>
    </source>
</evidence>
<dbReference type="AlphaFoldDB" id="A0A0K0Y3U3"/>
<evidence type="ECO:0000256" key="4">
    <source>
        <dbReference type="ARBA" id="ARBA00023136"/>
    </source>
</evidence>
<proteinExistence type="predicted"/>